<organism evidence="5 6">
    <name type="scientific">Olsenella uli (strain ATCC 49627 / DSM 7084 / CCUG 31166 / CIP 109912 / JCM 12494 / LMG 11480 / NCIMB 702895 / VPI D76D-27C)</name>
    <name type="common">Lactobacillus uli</name>
    <dbReference type="NCBI Taxonomy" id="633147"/>
    <lineage>
        <taxon>Bacteria</taxon>
        <taxon>Bacillati</taxon>
        <taxon>Actinomycetota</taxon>
        <taxon>Coriobacteriia</taxon>
        <taxon>Coriobacteriales</taxon>
        <taxon>Atopobiaceae</taxon>
        <taxon>Olsenella</taxon>
    </lineage>
</organism>
<dbReference type="InterPro" id="IPR014710">
    <property type="entry name" value="RmlC-like_jellyroll"/>
</dbReference>
<keyword evidence="1" id="KW-0805">Transcription regulation</keyword>
<feature type="domain" description="Cyclic nucleotide-binding" evidence="4">
    <location>
        <begin position="30"/>
        <end position="127"/>
    </location>
</feature>
<reference evidence="5 6" key="1">
    <citation type="journal article" date="2010" name="Stand. Genomic Sci.">
        <title>Complete genome sequence of Olsenella uli type strain (VPI D76D-27C).</title>
        <authorList>
            <person name="Goker M."/>
            <person name="Held B."/>
            <person name="Lucas S."/>
            <person name="Nolan M."/>
            <person name="Yasawong M."/>
            <person name="Glavina Del Rio T."/>
            <person name="Tice H."/>
            <person name="Cheng J.F."/>
            <person name="Bruce D."/>
            <person name="Detter J.C."/>
            <person name="Tapia R."/>
            <person name="Han C."/>
            <person name="Goodwin L."/>
            <person name="Pitluck S."/>
            <person name="Liolios K."/>
            <person name="Ivanova N."/>
            <person name="Mavromatis K."/>
            <person name="Mikhailova N."/>
            <person name="Pati A."/>
            <person name="Chen A."/>
            <person name="Palaniappan K."/>
            <person name="Land M."/>
            <person name="Hauser L."/>
            <person name="Chang Y.J."/>
            <person name="Jeffries C.D."/>
            <person name="Rohde M."/>
            <person name="Sikorski J."/>
            <person name="Pukall R."/>
            <person name="Woyke T."/>
            <person name="Bristow J."/>
            <person name="Eisen J.A."/>
            <person name="Markowitz V."/>
            <person name="Hugenholtz P."/>
            <person name="Kyrpides N.C."/>
            <person name="Klenk H.P."/>
            <person name="Lapidus A."/>
        </authorList>
    </citation>
    <scope>NUCLEOTIDE SEQUENCE [LARGE SCALE GENOMIC DNA]</scope>
    <source>
        <strain evidence="6">ATCC 49627 / DSM 7084 / CIP 109912 / JCM 12494 / NCIMB 702895 / VPI D76D-27C</strain>
    </source>
</reference>
<dbReference type="SUPFAM" id="SSF46785">
    <property type="entry name" value="Winged helix' DNA-binding domain"/>
    <property type="match status" value="1"/>
</dbReference>
<evidence type="ECO:0000259" key="4">
    <source>
        <dbReference type="PROSITE" id="PS50042"/>
    </source>
</evidence>
<gene>
    <name evidence="5" type="ordered locus">Olsu_0683</name>
</gene>
<keyword evidence="6" id="KW-1185">Reference proteome</keyword>
<dbReference type="InterPro" id="IPR036390">
    <property type="entry name" value="WH_DNA-bd_sf"/>
</dbReference>
<dbReference type="eggNOG" id="COG0664">
    <property type="taxonomic scope" value="Bacteria"/>
</dbReference>
<dbReference type="GO" id="GO:0006355">
    <property type="term" value="P:regulation of DNA-templated transcription"/>
    <property type="evidence" value="ECO:0007669"/>
    <property type="project" value="InterPro"/>
</dbReference>
<dbReference type="GO" id="GO:0003677">
    <property type="term" value="F:DNA binding"/>
    <property type="evidence" value="ECO:0007669"/>
    <property type="project" value="UniProtKB-KW"/>
</dbReference>
<dbReference type="CDD" id="cd00038">
    <property type="entry name" value="CAP_ED"/>
    <property type="match status" value="1"/>
</dbReference>
<dbReference type="AlphaFoldDB" id="E1QZI3"/>
<dbReference type="Proteomes" id="UP000000333">
    <property type="component" value="Chromosome"/>
</dbReference>
<dbReference type="RefSeq" id="WP_013251549.1">
    <property type="nucleotide sequence ID" value="NC_014363.1"/>
</dbReference>
<dbReference type="SMART" id="SM00100">
    <property type="entry name" value="cNMP"/>
    <property type="match status" value="1"/>
</dbReference>
<dbReference type="Pfam" id="PF00027">
    <property type="entry name" value="cNMP_binding"/>
    <property type="match status" value="1"/>
</dbReference>
<keyword evidence="2" id="KW-0238">DNA-binding</keyword>
<dbReference type="InterPro" id="IPR000595">
    <property type="entry name" value="cNMP-bd_dom"/>
</dbReference>
<evidence type="ECO:0000256" key="1">
    <source>
        <dbReference type="ARBA" id="ARBA00023015"/>
    </source>
</evidence>
<dbReference type="InterPro" id="IPR018490">
    <property type="entry name" value="cNMP-bd_dom_sf"/>
</dbReference>
<accession>E1QZI3</accession>
<dbReference type="STRING" id="633147.Olsu_0683"/>
<dbReference type="Gene3D" id="2.60.120.10">
    <property type="entry name" value="Jelly Rolls"/>
    <property type="match status" value="1"/>
</dbReference>
<evidence type="ECO:0000256" key="3">
    <source>
        <dbReference type="ARBA" id="ARBA00023163"/>
    </source>
</evidence>
<dbReference type="Pfam" id="PF13545">
    <property type="entry name" value="HTH_Crp_2"/>
    <property type="match status" value="1"/>
</dbReference>
<protein>
    <submittedName>
        <fullName evidence="5">Putative transcriptional regulator, Crp/Fnr family</fullName>
    </submittedName>
</protein>
<name>E1QZI3_OLSUV</name>
<evidence type="ECO:0000313" key="5">
    <source>
        <dbReference type="EMBL" id="ADK67797.1"/>
    </source>
</evidence>
<dbReference type="OrthoDB" id="9774616at2"/>
<keyword evidence="3" id="KW-0804">Transcription</keyword>
<dbReference type="SUPFAM" id="SSF51206">
    <property type="entry name" value="cAMP-binding domain-like"/>
    <property type="match status" value="1"/>
</dbReference>
<dbReference type="InterPro" id="IPR012318">
    <property type="entry name" value="HTH_CRP"/>
</dbReference>
<evidence type="ECO:0000313" key="6">
    <source>
        <dbReference type="Proteomes" id="UP000000333"/>
    </source>
</evidence>
<evidence type="ECO:0000256" key="2">
    <source>
        <dbReference type="ARBA" id="ARBA00023125"/>
    </source>
</evidence>
<sequence>MPVTKTSATAAHQSPSWLPQHLPTISSSRIFAGLDGEEIAKALPCLGARLHSFGEGEYVLREGETTTQVYVLLEGGVNVIREDWWGNRNIITTVAPGGTFAESYACTEGTPLAVSAVTTRASTLLTLKARKIMVGCSSGCPYHVRLTQNLVGDVAQHNLALNSKLTYLSQRSTREKLLAYLSDESRRAASPTFTIPFNRQQLADFLSVNRSAMSNELCKMRGEGILDFDRSRFTLRESPHS</sequence>
<dbReference type="GeneID" id="78512101"/>
<dbReference type="HOGENOM" id="CLU_075053_4_1_11"/>
<proteinExistence type="predicted"/>
<dbReference type="KEGG" id="ols:Olsu_0683"/>
<dbReference type="PATRIC" id="fig|633147.7.peg.865"/>
<dbReference type="PROSITE" id="PS50042">
    <property type="entry name" value="CNMP_BINDING_3"/>
    <property type="match status" value="1"/>
</dbReference>
<dbReference type="EMBL" id="CP002106">
    <property type="protein sequence ID" value="ADK67797.1"/>
    <property type="molecule type" value="Genomic_DNA"/>
</dbReference>